<comment type="caution">
    <text evidence="3">The sequence shown here is derived from an EMBL/GenBank/DDBJ whole genome shotgun (WGS) entry which is preliminary data.</text>
</comment>
<name>A0AAJ0C5D3_9PEZI</name>
<accession>A0AAJ0C5D3</accession>
<evidence type="ECO:0000256" key="1">
    <source>
        <dbReference type="SAM" id="SignalP"/>
    </source>
</evidence>
<dbReference type="GeneID" id="85306916"/>
<feature type="domain" description="Endo-1,3(4)-beta-glucanase 1 carbohydrate binding" evidence="2">
    <location>
        <begin position="24"/>
        <end position="72"/>
    </location>
</feature>
<dbReference type="PANTHER" id="PTHR42047:SF1">
    <property type="entry name" value="PROTEIN, PUTATIVE (AFU_ORTHOLOGUE AFUA_6G03560)-RELATED"/>
    <property type="match status" value="1"/>
</dbReference>
<evidence type="ECO:0000259" key="2">
    <source>
        <dbReference type="Pfam" id="PF10645"/>
    </source>
</evidence>
<gene>
    <name evidence="3" type="ORF">QBC33DRAFT_338355</name>
</gene>
<dbReference type="Proteomes" id="UP001244011">
    <property type="component" value="Unassembled WGS sequence"/>
</dbReference>
<dbReference type="EMBL" id="MU839003">
    <property type="protein sequence ID" value="KAK1769027.1"/>
    <property type="molecule type" value="Genomic_DNA"/>
</dbReference>
<evidence type="ECO:0000313" key="3">
    <source>
        <dbReference type="EMBL" id="KAK1769027.1"/>
    </source>
</evidence>
<sequence length="249" mass="25680">MARQYLLALAALAFTKGVLSELLNCGSAQYDPTQYVCYDNQFLCPIVSGEPLSYCSGACYSKFQYTCAGNVLAALPPVDSSTPFTLTVSNPTLPVDGKFVTACGRHWSIDGQTCTYCPDQVGDCPAGTVTAVQAAGGGAGMNAEVPGGQLVYLDAFWNVGFTQAHSAGVPAGSTTSGFAAYHGGGFVNLNGNGYGWVACPPTASGGGGEDGWNLVAKNASNADNLGNCYGVNLKVNELGPNTFAAWQYT</sequence>
<dbReference type="RefSeq" id="XP_060285240.1">
    <property type="nucleotide sequence ID" value="XM_060423729.1"/>
</dbReference>
<dbReference type="InterPro" id="IPR052820">
    <property type="entry name" value="PhiA_domain"/>
</dbReference>
<evidence type="ECO:0000313" key="4">
    <source>
        <dbReference type="Proteomes" id="UP001244011"/>
    </source>
</evidence>
<protein>
    <submittedName>
        <fullName evidence="3">Carbohydrate binding-domain-containing protein</fullName>
    </submittedName>
</protein>
<dbReference type="PANTHER" id="PTHR42047">
    <property type="entry name" value="PROTEIN, PUTATIVE (AFU_ORTHOLOGUE AFUA_6G03560)-RELATED"/>
    <property type="match status" value="1"/>
</dbReference>
<dbReference type="GO" id="GO:0030246">
    <property type="term" value="F:carbohydrate binding"/>
    <property type="evidence" value="ECO:0007669"/>
    <property type="project" value="InterPro"/>
</dbReference>
<feature type="signal peptide" evidence="1">
    <location>
        <begin position="1"/>
        <end position="20"/>
    </location>
</feature>
<dbReference type="Pfam" id="PF10645">
    <property type="entry name" value="Carb_bind"/>
    <property type="match status" value="1"/>
</dbReference>
<keyword evidence="4" id="KW-1185">Reference proteome</keyword>
<reference evidence="3" key="1">
    <citation type="submission" date="2023-06" db="EMBL/GenBank/DDBJ databases">
        <title>Genome-scale phylogeny and comparative genomics of the fungal order Sordariales.</title>
        <authorList>
            <consortium name="Lawrence Berkeley National Laboratory"/>
            <person name="Hensen N."/>
            <person name="Bonometti L."/>
            <person name="Westerberg I."/>
            <person name="Brannstrom I.O."/>
            <person name="Guillou S."/>
            <person name="Cros-Aarteil S."/>
            <person name="Calhoun S."/>
            <person name="Haridas S."/>
            <person name="Kuo A."/>
            <person name="Mondo S."/>
            <person name="Pangilinan J."/>
            <person name="Riley R."/>
            <person name="Labutti K."/>
            <person name="Andreopoulos B."/>
            <person name="Lipzen A."/>
            <person name="Chen C."/>
            <person name="Yanf M."/>
            <person name="Daum C."/>
            <person name="Ng V."/>
            <person name="Clum A."/>
            <person name="Steindorff A."/>
            <person name="Ohm R."/>
            <person name="Martin F."/>
            <person name="Silar P."/>
            <person name="Natvig D."/>
            <person name="Lalanne C."/>
            <person name="Gautier V."/>
            <person name="Ament-Velasquez S.L."/>
            <person name="Kruys A."/>
            <person name="Hutchinson M.I."/>
            <person name="Powell A.J."/>
            <person name="Barry K."/>
            <person name="Miller A.N."/>
            <person name="Grigoriev I.V."/>
            <person name="Debuchy R."/>
            <person name="Gladieux P."/>
            <person name="Thoren M.H."/>
            <person name="Johannesson H."/>
        </authorList>
    </citation>
    <scope>NUCLEOTIDE SEQUENCE</scope>
    <source>
        <strain evidence="3">8032-3</strain>
    </source>
</reference>
<feature type="chain" id="PRO_5042518134" evidence="1">
    <location>
        <begin position="21"/>
        <end position="249"/>
    </location>
</feature>
<keyword evidence="1" id="KW-0732">Signal</keyword>
<dbReference type="AlphaFoldDB" id="A0AAJ0C5D3"/>
<dbReference type="InterPro" id="IPR018909">
    <property type="entry name" value="Eng1_septum"/>
</dbReference>
<organism evidence="3 4">
    <name type="scientific">Phialemonium atrogriseum</name>
    <dbReference type="NCBI Taxonomy" id="1093897"/>
    <lineage>
        <taxon>Eukaryota</taxon>
        <taxon>Fungi</taxon>
        <taxon>Dikarya</taxon>
        <taxon>Ascomycota</taxon>
        <taxon>Pezizomycotina</taxon>
        <taxon>Sordariomycetes</taxon>
        <taxon>Sordariomycetidae</taxon>
        <taxon>Cephalothecales</taxon>
        <taxon>Cephalothecaceae</taxon>
        <taxon>Phialemonium</taxon>
    </lineage>
</organism>
<proteinExistence type="predicted"/>